<dbReference type="AlphaFoldDB" id="A0A1J5TFB8"/>
<dbReference type="PRINTS" id="PR00039">
    <property type="entry name" value="HTHLYSR"/>
</dbReference>
<dbReference type="PANTHER" id="PTHR30126">
    <property type="entry name" value="HTH-TYPE TRANSCRIPTIONAL REGULATOR"/>
    <property type="match status" value="1"/>
</dbReference>
<feature type="domain" description="HTH lysR-type" evidence="5">
    <location>
        <begin position="4"/>
        <end position="61"/>
    </location>
</feature>
<proteinExistence type="inferred from homology"/>
<dbReference type="Pfam" id="PF00126">
    <property type="entry name" value="HTH_1"/>
    <property type="match status" value="1"/>
</dbReference>
<dbReference type="InterPro" id="IPR036388">
    <property type="entry name" value="WH-like_DNA-bd_sf"/>
</dbReference>
<comment type="similarity">
    <text evidence="1">Belongs to the LysR transcriptional regulatory family.</text>
</comment>
<dbReference type="CDD" id="cd08419">
    <property type="entry name" value="PBP2_CbbR_RubisCO_like"/>
    <property type="match status" value="1"/>
</dbReference>
<dbReference type="InterPro" id="IPR036390">
    <property type="entry name" value="WH_DNA-bd_sf"/>
</dbReference>
<keyword evidence="2" id="KW-0805">Transcription regulation</keyword>
<evidence type="ECO:0000256" key="1">
    <source>
        <dbReference type="ARBA" id="ARBA00009437"/>
    </source>
</evidence>
<dbReference type="Gene3D" id="3.40.190.290">
    <property type="match status" value="1"/>
</dbReference>
<dbReference type="FunFam" id="1.10.10.10:FF:000001">
    <property type="entry name" value="LysR family transcriptional regulator"/>
    <property type="match status" value="1"/>
</dbReference>
<dbReference type="PANTHER" id="PTHR30126:SF5">
    <property type="entry name" value="HTH-TYPE TRANSCRIPTIONAL ACTIVATOR CMPR"/>
    <property type="match status" value="1"/>
</dbReference>
<organism evidence="6">
    <name type="scientific">mine drainage metagenome</name>
    <dbReference type="NCBI Taxonomy" id="410659"/>
    <lineage>
        <taxon>unclassified sequences</taxon>
        <taxon>metagenomes</taxon>
        <taxon>ecological metagenomes</taxon>
    </lineage>
</organism>
<dbReference type="Pfam" id="PF03466">
    <property type="entry name" value="LysR_substrate"/>
    <property type="match status" value="1"/>
</dbReference>
<dbReference type="Gene3D" id="1.10.10.10">
    <property type="entry name" value="Winged helix-like DNA-binding domain superfamily/Winged helix DNA-binding domain"/>
    <property type="match status" value="1"/>
</dbReference>
<keyword evidence="4" id="KW-0804">Transcription</keyword>
<dbReference type="InterPro" id="IPR005119">
    <property type="entry name" value="LysR_subst-bd"/>
</dbReference>
<dbReference type="GO" id="GO:0003700">
    <property type="term" value="F:DNA-binding transcription factor activity"/>
    <property type="evidence" value="ECO:0007669"/>
    <property type="project" value="InterPro"/>
</dbReference>
<name>A0A1J5TFB8_9ZZZZ</name>
<evidence type="ECO:0000313" key="6">
    <source>
        <dbReference type="EMBL" id="OIR12420.1"/>
    </source>
</evidence>
<dbReference type="GO" id="GO:0000976">
    <property type="term" value="F:transcription cis-regulatory region binding"/>
    <property type="evidence" value="ECO:0007669"/>
    <property type="project" value="TreeGrafter"/>
</dbReference>
<dbReference type="InterPro" id="IPR000847">
    <property type="entry name" value="LysR_HTH_N"/>
</dbReference>
<dbReference type="EMBL" id="MLJW01000017">
    <property type="protein sequence ID" value="OIR12420.1"/>
    <property type="molecule type" value="Genomic_DNA"/>
</dbReference>
<evidence type="ECO:0000256" key="4">
    <source>
        <dbReference type="ARBA" id="ARBA00023163"/>
    </source>
</evidence>
<sequence>MINITLRQLQVFEAVARHLSYTRAAEALHLSQPATSMQIKQLEEVAGIPLFEQFGKKIYLTEAGKRFHPYCQNIIQQLNDAETMLANLNGTHGKLTICVASTAGYFMPPLLAEFCKQYPNTQISLNVTNRETLLQLLANNEMDIAIMGRSPDGHDLEAVSFMENPLVVIAPISHPLAKERNIPMSRMAQETFLVRESGSGTRTAMEQFFAEHKITLTTGTEMSTNEAIKQAVQAGMGLSILSRHTIQLELDTHRLTVLDVENFPIQRHWYVIHRKGKHLTTVAQAFKEFVLENIRAESVFPS</sequence>
<evidence type="ECO:0000256" key="3">
    <source>
        <dbReference type="ARBA" id="ARBA00023125"/>
    </source>
</evidence>
<dbReference type="SUPFAM" id="SSF53850">
    <property type="entry name" value="Periplasmic binding protein-like II"/>
    <property type="match status" value="1"/>
</dbReference>
<accession>A0A1J5TFB8</accession>
<evidence type="ECO:0000256" key="2">
    <source>
        <dbReference type="ARBA" id="ARBA00023015"/>
    </source>
</evidence>
<gene>
    <name evidence="6" type="primary">cmpR_8</name>
    <name evidence="6" type="ORF">GALL_61190</name>
</gene>
<dbReference type="SUPFAM" id="SSF46785">
    <property type="entry name" value="Winged helix' DNA-binding domain"/>
    <property type="match status" value="1"/>
</dbReference>
<dbReference type="PROSITE" id="PS50931">
    <property type="entry name" value="HTH_LYSR"/>
    <property type="match status" value="1"/>
</dbReference>
<protein>
    <submittedName>
        <fullName evidence="6">HTH-type transcriptional activator CmpR</fullName>
    </submittedName>
</protein>
<reference evidence="6" key="1">
    <citation type="submission" date="2016-10" db="EMBL/GenBank/DDBJ databases">
        <title>Sequence of Gallionella enrichment culture.</title>
        <authorList>
            <person name="Poehlein A."/>
            <person name="Muehling M."/>
            <person name="Daniel R."/>
        </authorList>
    </citation>
    <scope>NUCLEOTIDE SEQUENCE</scope>
</reference>
<comment type="caution">
    <text evidence="6">The sequence shown here is derived from an EMBL/GenBank/DDBJ whole genome shotgun (WGS) entry which is preliminary data.</text>
</comment>
<keyword evidence="3" id="KW-0238">DNA-binding</keyword>
<evidence type="ECO:0000259" key="5">
    <source>
        <dbReference type="PROSITE" id="PS50931"/>
    </source>
</evidence>